<protein>
    <submittedName>
        <fullName evidence="4">Methyltransferase</fullName>
    </submittedName>
</protein>
<accession>A0A1A9HX12</accession>
<dbReference type="AlphaFoldDB" id="A0A1A9HX12"/>
<dbReference type="EMBL" id="CP015772">
    <property type="protein sequence ID" value="ANH79916.1"/>
    <property type="molecule type" value="Genomic_DNA"/>
</dbReference>
<evidence type="ECO:0000313" key="5">
    <source>
        <dbReference type="Proteomes" id="UP000077667"/>
    </source>
</evidence>
<dbReference type="STRING" id="1176587.A8C56_02040"/>
<dbReference type="Pfam" id="PF01596">
    <property type="entry name" value="Methyltransf_3"/>
    <property type="match status" value="1"/>
</dbReference>
<dbReference type="OrthoDB" id="484536at2"/>
<dbReference type="RefSeq" id="WP_067751365.1">
    <property type="nucleotide sequence ID" value="NZ_CP015772.1"/>
</dbReference>
<name>A0A1A9HX12_9BACT</name>
<dbReference type="Proteomes" id="UP000077667">
    <property type="component" value="Chromosome"/>
</dbReference>
<evidence type="ECO:0000256" key="2">
    <source>
        <dbReference type="ARBA" id="ARBA00022679"/>
    </source>
</evidence>
<keyword evidence="1 4" id="KW-0489">Methyltransferase</keyword>
<keyword evidence="2 4" id="KW-0808">Transferase</keyword>
<dbReference type="PANTHER" id="PTHR43167">
    <property type="entry name" value="PUTATIVE (AFU_ORTHOLOGUE AFUA_6G01830)-RELATED"/>
    <property type="match status" value="1"/>
</dbReference>
<evidence type="ECO:0000256" key="1">
    <source>
        <dbReference type="ARBA" id="ARBA00022603"/>
    </source>
</evidence>
<dbReference type="SUPFAM" id="SSF53335">
    <property type="entry name" value="S-adenosyl-L-methionine-dependent methyltransferases"/>
    <property type="match status" value="1"/>
</dbReference>
<reference evidence="4 5" key="1">
    <citation type="submission" date="2016-05" db="EMBL/GenBank/DDBJ databases">
        <title>Niabella ginsenosidivorans BS26 whole genome sequencing.</title>
        <authorList>
            <person name="Im W.T."/>
            <person name="Siddiqi M.Z."/>
        </authorList>
    </citation>
    <scope>NUCLEOTIDE SEQUENCE [LARGE SCALE GENOMIC DNA]</scope>
    <source>
        <strain evidence="4 5">BS26</strain>
    </source>
</reference>
<dbReference type="Gene3D" id="3.40.50.150">
    <property type="entry name" value="Vaccinia Virus protein VP39"/>
    <property type="match status" value="1"/>
</dbReference>
<dbReference type="InterPro" id="IPR029063">
    <property type="entry name" value="SAM-dependent_MTases_sf"/>
</dbReference>
<dbReference type="KEGG" id="nia:A8C56_02040"/>
<organism evidence="4 5">
    <name type="scientific">Niabella ginsenosidivorans</name>
    <dbReference type="NCBI Taxonomy" id="1176587"/>
    <lineage>
        <taxon>Bacteria</taxon>
        <taxon>Pseudomonadati</taxon>
        <taxon>Bacteroidota</taxon>
        <taxon>Chitinophagia</taxon>
        <taxon>Chitinophagales</taxon>
        <taxon>Chitinophagaceae</taxon>
        <taxon>Niabella</taxon>
    </lineage>
</organism>
<dbReference type="GO" id="GO:0008171">
    <property type="term" value="F:O-methyltransferase activity"/>
    <property type="evidence" value="ECO:0007669"/>
    <property type="project" value="InterPro"/>
</dbReference>
<dbReference type="InterPro" id="IPR002935">
    <property type="entry name" value="SAM_O-MeTrfase"/>
</dbReference>
<keyword evidence="5" id="KW-1185">Reference proteome</keyword>
<dbReference type="PANTHER" id="PTHR43167:SF1">
    <property type="entry name" value="PUTATIVE (AFU_ORTHOLOGUE AFUA_6G01830)-RELATED"/>
    <property type="match status" value="1"/>
</dbReference>
<keyword evidence="3" id="KW-0949">S-adenosyl-L-methionine</keyword>
<dbReference type="GO" id="GO:0032259">
    <property type="term" value="P:methylation"/>
    <property type="evidence" value="ECO:0007669"/>
    <property type="project" value="UniProtKB-KW"/>
</dbReference>
<proteinExistence type="predicted"/>
<evidence type="ECO:0000313" key="4">
    <source>
        <dbReference type="EMBL" id="ANH79916.1"/>
    </source>
</evidence>
<gene>
    <name evidence="4" type="ORF">A8C56_02040</name>
</gene>
<dbReference type="CDD" id="cd02440">
    <property type="entry name" value="AdoMet_MTases"/>
    <property type="match status" value="1"/>
</dbReference>
<evidence type="ECO:0000256" key="3">
    <source>
        <dbReference type="ARBA" id="ARBA00022691"/>
    </source>
</evidence>
<sequence>MQDNIFPDIPVQYNNILSATRSLDFNMASDLQTGSLLKTLVASKPGSNILELGTGSGLSASWILEGMDKSSRLTSIENNAVLLNIAKEYLNDDRVSFVLADGYEWISSYTGPGFDFIFADAMPGKYDLFEETIAQLNEGGFYVIDDMLPQPNWPEGHAAKAAAFITMIGKRKDLAITKLNWSTGIIIATKHSMNP</sequence>